<dbReference type="EMBL" id="JAPYYP010000009">
    <property type="protein sequence ID" value="MDA5108684.1"/>
    <property type="molecule type" value="Genomic_DNA"/>
</dbReference>
<comment type="caution">
    <text evidence="2">The sequence shown here is derived from an EMBL/GenBank/DDBJ whole genome shotgun (WGS) entry which is preliminary data.</text>
</comment>
<evidence type="ECO:0000256" key="1">
    <source>
        <dbReference type="SAM" id="Phobius"/>
    </source>
</evidence>
<proteinExistence type="predicted"/>
<keyword evidence="1" id="KW-1133">Transmembrane helix</keyword>
<organism evidence="2 3">
    <name type="scientific">Brevibacillus thermoruber</name>
    <dbReference type="NCBI Taxonomy" id="33942"/>
    <lineage>
        <taxon>Bacteria</taxon>
        <taxon>Bacillati</taxon>
        <taxon>Bacillota</taxon>
        <taxon>Bacilli</taxon>
        <taxon>Bacillales</taxon>
        <taxon>Paenibacillaceae</taxon>
        <taxon>Brevibacillus</taxon>
    </lineage>
</organism>
<keyword evidence="1" id="KW-0472">Membrane</keyword>
<sequence length="54" mass="6078">MESKWRVLIFIVLTAVFFGVETFAKVVNVPTYNLGYILGILSFMAGIVIGARRR</sequence>
<accession>A0A9X3TQT3</accession>
<name>A0A9X3TQT3_9BACL</name>
<evidence type="ECO:0000313" key="3">
    <source>
        <dbReference type="Proteomes" id="UP001151071"/>
    </source>
</evidence>
<feature type="transmembrane region" description="Helical" evidence="1">
    <location>
        <begin position="34"/>
        <end position="51"/>
    </location>
</feature>
<dbReference type="AlphaFoldDB" id="A0A9X3TQT3"/>
<dbReference type="RefSeq" id="WP_162836746.1">
    <property type="nucleotide sequence ID" value="NZ_JAPYYP010000009.1"/>
</dbReference>
<protein>
    <submittedName>
        <fullName evidence="2">Uncharacterized protein</fullName>
    </submittedName>
</protein>
<gene>
    <name evidence="2" type="ORF">O3V59_09945</name>
</gene>
<keyword evidence="1" id="KW-0812">Transmembrane</keyword>
<reference evidence="2" key="1">
    <citation type="submission" date="2022-12" db="EMBL/GenBank/DDBJ databases">
        <title>Draft genome sequence of the thermophilic strain Brevibacillus thermoruber HT42, isolated from Los Humeros, Puebla, Mexico, with biotechnological potential.</title>
        <authorList>
            <person name="Lara Sanchez J."/>
            <person name="Solis Palacios R."/>
            <person name="Bustos Baena A.S."/>
            <person name="Ruz Baez A.E."/>
            <person name="Espinosa Luna G."/>
            <person name="Oliart Ros R.M."/>
        </authorList>
    </citation>
    <scope>NUCLEOTIDE SEQUENCE</scope>
    <source>
        <strain evidence="2">HT42</strain>
    </source>
</reference>
<evidence type="ECO:0000313" key="2">
    <source>
        <dbReference type="EMBL" id="MDA5108684.1"/>
    </source>
</evidence>
<dbReference type="Proteomes" id="UP001151071">
    <property type="component" value="Unassembled WGS sequence"/>
</dbReference>
<keyword evidence="3" id="KW-1185">Reference proteome</keyword>